<sequence length="398" mass="42322">MENVEKIKNIKNESTKVNKNLKKAISIETFVFMGVTLAMFTYLANKMGIGIMFSVMMKTAHDLVLNTTLYIMAVAVLAGGAAGLMSEFGVIALINKIISPIMRPLFGLPGAASLGAVTTYLSDNPAILSLIKDKEFTKYFTKSESVALINLANTFGMGLIVTSYCLGLGNEYIPAIIIGNIAAILGGIFSIRAILYIAKKEYKENDENIKSADENAFKYRKVREGSIGQRVLDSMLEGGKNGVELGLSIIPGVLIVCTIVMILTFGPSDVVNGVPVYEGVAGEGIGLLPKLGEKISFILDPLFGFKSTEALALPITSLGAVGAAMGMAKGLLEKGLMNAHDIAVFSAMGICWAGFLSVQVGQMDAIGARKLIGKSMLVHFIGGLIAGVLANYMYVIFC</sequence>
<feature type="transmembrane region" description="Helical" evidence="1">
    <location>
        <begin position="172"/>
        <end position="195"/>
    </location>
</feature>
<evidence type="ECO:0000313" key="2">
    <source>
        <dbReference type="EMBL" id="MCR2043924.1"/>
    </source>
</evidence>
<evidence type="ECO:0008006" key="4">
    <source>
        <dbReference type="Google" id="ProtNLM"/>
    </source>
</evidence>
<keyword evidence="3" id="KW-1185">Reference proteome</keyword>
<dbReference type="RefSeq" id="WP_222704812.1">
    <property type="nucleotide sequence ID" value="NZ_CABKTM010000049.1"/>
</dbReference>
<keyword evidence="1" id="KW-1133">Transmembrane helix</keyword>
<feature type="transmembrane region" description="Helical" evidence="1">
    <location>
        <begin position="245"/>
        <end position="265"/>
    </location>
</feature>
<feature type="transmembrane region" description="Helical" evidence="1">
    <location>
        <begin position="311"/>
        <end position="332"/>
    </location>
</feature>
<feature type="transmembrane region" description="Helical" evidence="1">
    <location>
        <begin position="376"/>
        <end position="397"/>
    </location>
</feature>
<feature type="transmembrane region" description="Helical" evidence="1">
    <location>
        <begin position="30"/>
        <end position="57"/>
    </location>
</feature>
<keyword evidence="1" id="KW-0812">Transmembrane</keyword>
<dbReference type="AlphaFoldDB" id="A0A9X2MHU3"/>
<keyword evidence="1" id="KW-0472">Membrane</keyword>
<organism evidence="2 3">
    <name type="scientific">Anaerosalibacter massiliensis</name>
    <dbReference type="NCBI Taxonomy" id="1347392"/>
    <lineage>
        <taxon>Bacteria</taxon>
        <taxon>Bacillati</taxon>
        <taxon>Bacillota</taxon>
        <taxon>Tissierellia</taxon>
        <taxon>Tissierellales</taxon>
        <taxon>Sporanaerobacteraceae</taxon>
        <taxon>Anaerosalibacter</taxon>
    </lineage>
</organism>
<protein>
    <recommendedName>
        <fullName evidence="4">Transporter gate domain protein</fullName>
    </recommendedName>
</protein>
<dbReference type="Proteomes" id="UP001142078">
    <property type="component" value="Unassembled WGS sequence"/>
</dbReference>
<proteinExistence type="predicted"/>
<feature type="transmembrane region" description="Helical" evidence="1">
    <location>
        <begin position="339"/>
        <end position="356"/>
    </location>
</feature>
<reference evidence="2" key="1">
    <citation type="submission" date="2022-07" db="EMBL/GenBank/DDBJ databases">
        <title>Enhanced cultured diversity of the mouse gut microbiota enables custom-made synthetic communities.</title>
        <authorList>
            <person name="Afrizal A."/>
        </authorList>
    </citation>
    <scope>NUCLEOTIDE SEQUENCE</scope>
    <source>
        <strain evidence="2">DSM 29482</strain>
    </source>
</reference>
<evidence type="ECO:0000256" key="1">
    <source>
        <dbReference type="SAM" id="Phobius"/>
    </source>
</evidence>
<evidence type="ECO:0000313" key="3">
    <source>
        <dbReference type="Proteomes" id="UP001142078"/>
    </source>
</evidence>
<accession>A0A9X2MHU3</accession>
<gene>
    <name evidence="2" type="ORF">NSA23_07290</name>
</gene>
<comment type="caution">
    <text evidence="2">The sequence shown here is derived from an EMBL/GenBank/DDBJ whole genome shotgun (WGS) entry which is preliminary data.</text>
</comment>
<feature type="transmembrane region" description="Helical" evidence="1">
    <location>
        <begin position="69"/>
        <end position="94"/>
    </location>
</feature>
<name>A0A9X2MHU3_9FIRM</name>
<feature type="transmembrane region" description="Helical" evidence="1">
    <location>
        <begin position="146"/>
        <end position="166"/>
    </location>
</feature>
<dbReference type="EMBL" id="JANJZL010000004">
    <property type="protein sequence ID" value="MCR2043924.1"/>
    <property type="molecule type" value="Genomic_DNA"/>
</dbReference>